<feature type="transmembrane region" description="Helical" evidence="7">
    <location>
        <begin position="237"/>
        <end position="261"/>
    </location>
</feature>
<evidence type="ECO:0000256" key="2">
    <source>
        <dbReference type="ARBA" id="ARBA00022448"/>
    </source>
</evidence>
<keyword evidence="4 7" id="KW-0812">Transmembrane</keyword>
<protein>
    <recommendedName>
        <fullName evidence="8">ABC transmembrane type-1 domain-containing protein</fullName>
    </recommendedName>
</protein>
<keyword evidence="3" id="KW-1003">Cell membrane</keyword>
<proteinExistence type="predicted"/>
<dbReference type="PANTHER" id="PTHR43163:SF6">
    <property type="entry name" value="DIPEPTIDE TRANSPORT SYSTEM PERMEASE PROTEIN DPPB-RELATED"/>
    <property type="match status" value="1"/>
</dbReference>
<dbReference type="Gene3D" id="1.10.3720.10">
    <property type="entry name" value="MetI-like"/>
    <property type="match status" value="1"/>
</dbReference>
<evidence type="ECO:0000256" key="5">
    <source>
        <dbReference type="ARBA" id="ARBA00022989"/>
    </source>
</evidence>
<evidence type="ECO:0000256" key="3">
    <source>
        <dbReference type="ARBA" id="ARBA00022475"/>
    </source>
</evidence>
<dbReference type="GO" id="GO:0071916">
    <property type="term" value="F:dipeptide transmembrane transporter activity"/>
    <property type="evidence" value="ECO:0007669"/>
    <property type="project" value="TreeGrafter"/>
</dbReference>
<evidence type="ECO:0000259" key="8">
    <source>
        <dbReference type="PROSITE" id="PS50928"/>
    </source>
</evidence>
<dbReference type="Pfam" id="PF19300">
    <property type="entry name" value="BPD_transp_1_N"/>
    <property type="match status" value="1"/>
</dbReference>
<accession>A0A381Y5C3</accession>
<dbReference type="InterPro" id="IPR045621">
    <property type="entry name" value="BPD_transp_1_N"/>
</dbReference>
<dbReference type="AlphaFoldDB" id="A0A381Y5C3"/>
<sequence>MWRYIAQRALVSIPVIIMVGIITFTLVYVGPGDPAAIIAGDEATPEILEAIREDLGFNRPFPVQMGDWFWKLLHGDLGTSYFSRREITELITPRLQPTLSLGFQVVVLSTLIGISTGMLAAWKAGSRLDRNLMILAVLGFATPGFWLAFLTIWLFAVNLGWFPVIGYKPIQDGLIPHLHSMFLPVMVNSILASAFISRITRSAMLEVLREDYIRTARAKGASEFSVFIRHAFRPSAIPVATVIGASIAGLATGFVLTETIFAIPGLGRMLVDAIVRRDYPIIQALLMVVAIVLIGVNLIVDILYAYIDPRIRY</sequence>
<dbReference type="Pfam" id="PF00528">
    <property type="entry name" value="BPD_transp_1"/>
    <property type="match status" value="1"/>
</dbReference>
<evidence type="ECO:0000313" key="9">
    <source>
        <dbReference type="EMBL" id="SVA71683.1"/>
    </source>
</evidence>
<comment type="subcellular location">
    <subcellularLocation>
        <location evidence="1">Cell membrane</location>
        <topology evidence="1">Multi-pass membrane protein</topology>
    </subcellularLocation>
</comment>
<dbReference type="GO" id="GO:0005886">
    <property type="term" value="C:plasma membrane"/>
    <property type="evidence" value="ECO:0007669"/>
    <property type="project" value="UniProtKB-SubCell"/>
</dbReference>
<keyword evidence="2" id="KW-0813">Transport</keyword>
<keyword evidence="6 7" id="KW-0472">Membrane</keyword>
<name>A0A381Y5C3_9ZZZZ</name>
<dbReference type="EMBL" id="UINC01017327">
    <property type="protein sequence ID" value="SVA71683.1"/>
    <property type="molecule type" value="Genomic_DNA"/>
</dbReference>
<feature type="transmembrane region" description="Helical" evidence="7">
    <location>
        <begin position="101"/>
        <end position="122"/>
    </location>
</feature>
<dbReference type="CDD" id="cd06261">
    <property type="entry name" value="TM_PBP2"/>
    <property type="match status" value="1"/>
</dbReference>
<dbReference type="PROSITE" id="PS50928">
    <property type="entry name" value="ABC_TM1"/>
    <property type="match status" value="1"/>
</dbReference>
<feature type="transmembrane region" description="Helical" evidence="7">
    <location>
        <begin position="134"/>
        <end position="161"/>
    </location>
</feature>
<feature type="transmembrane region" description="Helical" evidence="7">
    <location>
        <begin position="9"/>
        <end position="29"/>
    </location>
</feature>
<keyword evidence="5 7" id="KW-1133">Transmembrane helix</keyword>
<feature type="domain" description="ABC transmembrane type-1" evidence="8">
    <location>
        <begin position="95"/>
        <end position="304"/>
    </location>
</feature>
<evidence type="ECO:0000256" key="4">
    <source>
        <dbReference type="ARBA" id="ARBA00022692"/>
    </source>
</evidence>
<feature type="transmembrane region" description="Helical" evidence="7">
    <location>
        <begin position="281"/>
        <end position="307"/>
    </location>
</feature>
<dbReference type="InterPro" id="IPR000515">
    <property type="entry name" value="MetI-like"/>
</dbReference>
<gene>
    <name evidence="9" type="ORF">METZ01_LOCUS124537</name>
</gene>
<dbReference type="PANTHER" id="PTHR43163">
    <property type="entry name" value="DIPEPTIDE TRANSPORT SYSTEM PERMEASE PROTEIN DPPB-RELATED"/>
    <property type="match status" value="1"/>
</dbReference>
<dbReference type="SUPFAM" id="SSF161098">
    <property type="entry name" value="MetI-like"/>
    <property type="match status" value="1"/>
</dbReference>
<reference evidence="9" key="1">
    <citation type="submission" date="2018-05" db="EMBL/GenBank/DDBJ databases">
        <authorList>
            <person name="Lanie J.A."/>
            <person name="Ng W.-L."/>
            <person name="Kazmierczak K.M."/>
            <person name="Andrzejewski T.M."/>
            <person name="Davidsen T.M."/>
            <person name="Wayne K.J."/>
            <person name="Tettelin H."/>
            <person name="Glass J.I."/>
            <person name="Rusch D."/>
            <person name="Podicherti R."/>
            <person name="Tsui H.-C.T."/>
            <person name="Winkler M.E."/>
        </authorList>
    </citation>
    <scope>NUCLEOTIDE SEQUENCE</scope>
</reference>
<dbReference type="InterPro" id="IPR035906">
    <property type="entry name" value="MetI-like_sf"/>
</dbReference>
<evidence type="ECO:0000256" key="1">
    <source>
        <dbReference type="ARBA" id="ARBA00004651"/>
    </source>
</evidence>
<feature type="transmembrane region" description="Helical" evidence="7">
    <location>
        <begin position="181"/>
        <end position="199"/>
    </location>
</feature>
<evidence type="ECO:0000256" key="7">
    <source>
        <dbReference type="SAM" id="Phobius"/>
    </source>
</evidence>
<organism evidence="9">
    <name type="scientific">marine metagenome</name>
    <dbReference type="NCBI Taxonomy" id="408172"/>
    <lineage>
        <taxon>unclassified sequences</taxon>
        <taxon>metagenomes</taxon>
        <taxon>ecological metagenomes</taxon>
    </lineage>
</organism>
<evidence type="ECO:0000256" key="6">
    <source>
        <dbReference type="ARBA" id="ARBA00023136"/>
    </source>
</evidence>